<dbReference type="GO" id="GO:0005829">
    <property type="term" value="C:cytosol"/>
    <property type="evidence" value="ECO:0007669"/>
    <property type="project" value="TreeGrafter"/>
</dbReference>
<dbReference type="InterPro" id="IPR036291">
    <property type="entry name" value="NAD(P)-bd_dom_sf"/>
</dbReference>
<dbReference type="GO" id="GO:0070402">
    <property type="term" value="F:NADPH binding"/>
    <property type="evidence" value="ECO:0007669"/>
    <property type="project" value="TreeGrafter"/>
</dbReference>
<dbReference type="PANTHER" id="PTHR48106:SF13">
    <property type="entry name" value="QUINONE OXIDOREDUCTASE-RELATED"/>
    <property type="match status" value="1"/>
</dbReference>
<dbReference type="Pfam" id="PF08240">
    <property type="entry name" value="ADH_N"/>
    <property type="match status" value="1"/>
</dbReference>
<dbReference type="GO" id="GO:0102523">
    <property type="term" value="F:2-chloroacrylate reductase activity"/>
    <property type="evidence" value="ECO:0007669"/>
    <property type="project" value="UniProtKB-EC"/>
</dbReference>
<dbReference type="EC" id="1.3.1.103" evidence="4"/>
<dbReference type="AlphaFoldDB" id="A0AAD2ERA5"/>
<keyword evidence="1" id="KW-0521">NADP</keyword>
<gene>
    <name evidence="4" type="ORF">LMG18091_03498</name>
</gene>
<organism evidence="4 5">
    <name type="scientific">Ralstonia wenshanensis</name>
    <dbReference type="NCBI Taxonomy" id="2842456"/>
    <lineage>
        <taxon>Bacteria</taxon>
        <taxon>Pseudomonadati</taxon>
        <taxon>Pseudomonadota</taxon>
        <taxon>Betaproteobacteria</taxon>
        <taxon>Burkholderiales</taxon>
        <taxon>Burkholderiaceae</taxon>
        <taxon>Ralstonia</taxon>
    </lineage>
</organism>
<keyword evidence="2 4" id="KW-0560">Oxidoreductase</keyword>
<dbReference type="GO" id="GO:0003960">
    <property type="term" value="F:quinone reductase (NADPH) activity"/>
    <property type="evidence" value="ECO:0007669"/>
    <property type="project" value="TreeGrafter"/>
</dbReference>
<keyword evidence="5" id="KW-1185">Reference proteome</keyword>
<dbReference type="GO" id="GO:0035925">
    <property type="term" value="F:mRNA 3'-UTR AU-rich region binding"/>
    <property type="evidence" value="ECO:0007669"/>
    <property type="project" value="TreeGrafter"/>
</dbReference>
<dbReference type="SUPFAM" id="SSF50129">
    <property type="entry name" value="GroES-like"/>
    <property type="match status" value="1"/>
</dbReference>
<accession>A0AAD2ERA5</accession>
<proteinExistence type="predicted"/>
<dbReference type="InterPro" id="IPR020843">
    <property type="entry name" value="ER"/>
</dbReference>
<dbReference type="EMBL" id="CATWAF010000005">
    <property type="protein sequence ID" value="CAJ0701691.1"/>
    <property type="molecule type" value="Genomic_DNA"/>
</dbReference>
<protein>
    <submittedName>
        <fullName evidence="4">2-haloacrylate reductase</fullName>
        <ecNumber evidence="4">1.3.1.103</ecNumber>
    </submittedName>
</protein>
<dbReference type="SUPFAM" id="SSF51735">
    <property type="entry name" value="NAD(P)-binding Rossmann-fold domains"/>
    <property type="match status" value="1"/>
</dbReference>
<feature type="domain" description="Enoyl reductase (ER)" evidence="3">
    <location>
        <begin position="10"/>
        <end position="323"/>
    </location>
</feature>
<dbReference type="PROSITE" id="PS01162">
    <property type="entry name" value="QOR_ZETA_CRYSTAL"/>
    <property type="match status" value="1"/>
</dbReference>
<dbReference type="InterPro" id="IPR002364">
    <property type="entry name" value="Quin_OxRdtase/zeta-crystal_CS"/>
</dbReference>
<evidence type="ECO:0000256" key="1">
    <source>
        <dbReference type="ARBA" id="ARBA00022857"/>
    </source>
</evidence>
<dbReference type="InterPro" id="IPR013149">
    <property type="entry name" value="ADH-like_C"/>
</dbReference>
<dbReference type="Gene3D" id="3.90.180.10">
    <property type="entry name" value="Medium-chain alcohol dehydrogenases, catalytic domain"/>
    <property type="match status" value="1"/>
</dbReference>
<evidence type="ECO:0000313" key="4">
    <source>
        <dbReference type="EMBL" id="CAJ0701691.1"/>
    </source>
</evidence>
<dbReference type="CDD" id="cd08241">
    <property type="entry name" value="QOR1"/>
    <property type="match status" value="1"/>
</dbReference>
<evidence type="ECO:0000256" key="2">
    <source>
        <dbReference type="ARBA" id="ARBA00023002"/>
    </source>
</evidence>
<dbReference type="GO" id="GO:0008270">
    <property type="term" value="F:zinc ion binding"/>
    <property type="evidence" value="ECO:0007669"/>
    <property type="project" value="InterPro"/>
</dbReference>
<name>A0AAD2ERA5_9RALS</name>
<evidence type="ECO:0000259" key="3">
    <source>
        <dbReference type="SMART" id="SM00829"/>
    </source>
</evidence>
<dbReference type="InterPro" id="IPR011032">
    <property type="entry name" value="GroES-like_sf"/>
</dbReference>
<sequence>MKAVRFHNTGGPEVLTYEDVPDPTPNDGEVLIRIEAVGMNFADVMRRRGDDYPDPSPTPFTLGAEVAGTVVAVGNGVTSVVVGTPVLATPGAGGYAQYICVPAALVMPLPPGIDSVQAAALVGHGLTAALSLRKAAQLKAGESVLIEAAAGGVGSFAVQLAKLYGASKVIAAASTPEKRAIAERLGADASVDYTTPGWADKVRQLTGGRGVDVVLEMAGGDVVGQALDTLAPFGRMVFLGQSSGQSTQIDPWQLTVPNRTVTGFYIGAYLAFPDLVQSTLNEIMGFIVTGKLKLQVGTVLPLSQAPFAHQLMEGRRTTGKVVLQPWADL</sequence>
<dbReference type="Proteomes" id="UP001189915">
    <property type="component" value="Unassembled WGS sequence"/>
</dbReference>
<dbReference type="PANTHER" id="PTHR48106">
    <property type="entry name" value="QUINONE OXIDOREDUCTASE PIG3-RELATED"/>
    <property type="match status" value="1"/>
</dbReference>
<dbReference type="SMART" id="SM00829">
    <property type="entry name" value="PKS_ER"/>
    <property type="match status" value="1"/>
</dbReference>
<evidence type="ECO:0000313" key="5">
    <source>
        <dbReference type="Proteomes" id="UP001189915"/>
    </source>
</evidence>
<dbReference type="InterPro" id="IPR013154">
    <property type="entry name" value="ADH-like_N"/>
</dbReference>
<dbReference type="Gene3D" id="3.40.50.720">
    <property type="entry name" value="NAD(P)-binding Rossmann-like Domain"/>
    <property type="match status" value="1"/>
</dbReference>
<reference evidence="4 5" key="1">
    <citation type="submission" date="2023-07" db="EMBL/GenBank/DDBJ databases">
        <authorList>
            <person name="Peeters C."/>
        </authorList>
    </citation>
    <scope>NUCLEOTIDE SEQUENCE [LARGE SCALE GENOMIC DNA]</scope>
    <source>
        <strain evidence="4 5">LMG 18091</strain>
    </source>
</reference>
<comment type="caution">
    <text evidence="4">The sequence shown here is derived from an EMBL/GenBank/DDBJ whole genome shotgun (WGS) entry which is preliminary data.</text>
</comment>
<dbReference type="Pfam" id="PF00107">
    <property type="entry name" value="ADH_zinc_N"/>
    <property type="match status" value="1"/>
</dbReference>